<keyword evidence="3" id="KW-1185">Reference proteome</keyword>
<accession>A0AAV3RFU5</accession>
<dbReference type="AlphaFoldDB" id="A0AAV3RFU5"/>
<reference evidence="2 3" key="1">
    <citation type="submission" date="2024-01" db="EMBL/GenBank/DDBJ databases">
        <title>The complete chloroplast genome sequence of Lithospermum erythrorhizon: insights into the phylogenetic relationship among Boraginaceae species and the maternal lineages of purple gromwells.</title>
        <authorList>
            <person name="Okada T."/>
            <person name="Watanabe K."/>
        </authorList>
    </citation>
    <scope>NUCLEOTIDE SEQUENCE [LARGE SCALE GENOMIC DNA]</scope>
</reference>
<feature type="region of interest" description="Disordered" evidence="1">
    <location>
        <begin position="39"/>
        <end position="75"/>
    </location>
</feature>
<dbReference type="Proteomes" id="UP001454036">
    <property type="component" value="Unassembled WGS sequence"/>
</dbReference>
<evidence type="ECO:0000313" key="3">
    <source>
        <dbReference type="Proteomes" id="UP001454036"/>
    </source>
</evidence>
<feature type="region of interest" description="Disordered" evidence="1">
    <location>
        <begin position="1"/>
        <end position="25"/>
    </location>
</feature>
<proteinExistence type="predicted"/>
<evidence type="ECO:0000313" key="2">
    <source>
        <dbReference type="EMBL" id="GAA0175264.1"/>
    </source>
</evidence>
<sequence>MSICPEYGSPAQLPPVPASLSSGPHTVFSKYDLQGISLEEKASRESRRHHKAKQLWEPQSSPSPPKSNSPTCLGG</sequence>
<comment type="caution">
    <text evidence="2">The sequence shown here is derived from an EMBL/GenBank/DDBJ whole genome shotgun (WGS) entry which is preliminary data.</text>
</comment>
<protein>
    <submittedName>
        <fullName evidence="2">Uncharacterized protein</fullName>
    </submittedName>
</protein>
<gene>
    <name evidence="2" type="ORF">LIER_41881</name>
</gene>
<evidence type="ECO:0000256" key="1">
    <source>
        <dbReference type="SAM" id="MobiDB-lite"/>
    </source>
</evidence>
<organism evidence="2 3">
    <name type="scientific">Lithospermum erythrorhizon</name>
    <name type="common">Purple gromwell</name>
    <name type="synonym">Lithospermum officinale var. erythrorhizon</name>
    <dbReference type="NCBI Taxonomy" id="34254"/>
    <lineage>
        <taxon>Eukaryota</taxon>
        <taxon>Viridiplantae</taxon>
        <taxon>Streptophyta</taxon>
        <taxon>Embryophyta</taxon>
        <taxon>Tracheophyta</taxon>
        <taxon>Spermatophyta</taxon>
        <taxon>Magnoliopsida</taxon>
        <taxon>eudicotyledons</taxon>
        <taxon>Gunneridae</taxon>
        <taxon>Pentapetalae</taxon>
        <taxon>asterids</taxon>
        <taxon>lamiids</taxon>
        <taxon>Boraginales</taxon>
        <taxon>Boraginaceae</taxon>
        <taxon>Boraginoideae</taxon>
        <taxon>Lithospermeae</taxon>
        <taxon>Lithospermum</taxon>
    </lineage>
</organism>
<name>A0AAV3RFU5_LITER</name>
<dbReference type="EMBL" id="BAABME010027235">
    <property type="protein sequence ID" value="GAA0175264.1"/>
    <property type="molecule type" value="Genomic_DNA"/>
</dbReference>